<dbReference type="Proteomes" id="UP001209540">
    <property type="component" value="Unassembled WGS sequence"/>
</dbReference>
<dbReference type="EMBL" id="JAIXMP010000072">
    <property type="protein sequence ID" value="KAI9243448.1"/>
    <property type="molecule type" value="Genomic_DNA"/>
</dbReference>
<organism evidence="1 2">
    <name type="scientific">Phascolomyces articulosus</name>
    <dbReference type="NCBI Taxonomy" id="60185"/>
    <lineage>
        <taxon>Eukaryota</taxon>
        <taxon>Fungi</taxon>
        <taxon>Fungi incertae sedis</taxon>
        <taxon>Mucoromycota</taxon>
        <taxon>Mucoromycotina</taxon>
        <taxon>Mucoromycetes</taxon>
        <taxon>Mucorales</taxon>
        <taxon>Lichtheimiaceae</taxon>
        <taxon>Phascolomyces</taxon>
    </lineage>
</organism>
<name>A0AAD5P8B9_9FUNG</name>
<evidence type="ECO:0000313" key="1">
    <source>
        <dbReference type="EMBL" id="KAI9243448.1"/>
    </source>
</evidence>
<keyword evidence="2" id="KW-1185">Reference proteome</keyword>
<sequence>MIEIQATISPYTTLFEDRSPLEFLQWCKKHDGQRRMSMFLNWLLLRMRINCKKNIFTQDLLYSRWCSPIDQFKHFKILTRRAKIYVSPRVHGQFKKFVRSRNINSTSDISKITQDIIGITQALYTSNVSRVIIDYTGLTTIINDFNQFLL</sequence>
<reference evidence="1" key="2">
    <citation type="submission" date="2023-02" db="EMBL/GenBank/DDBJ databases">
        <authorList>
            <consortium name="DOE Joint Genome Institute"/>
            <person name="Mondo S.J."/>
            <person name="Chang Y."/>
            <person name="Wang Y."/>
            <person name="Ahrendt S."/>
            <person name="Andreopoulos W."/>
            <person name="Barry K."/>
            <person name="Beard J."/>
            <person name="Benny G.L."/>
            <person name="Blankenship S."/>
            <person name="Bonito G."/>
            <person name="Cuomo C."/>
            <person name="Desiro A."/>
            <person name="Gervers K.A."/>
            <person name="Hundley H."/>
            <person name="Kuo A."/>
            <person name="LaButti K."/>
            <person name="Lang B.F."/>
            <person name="Lipzen A."/>
            <person name="O'Donnell K."/>
            <person name="Pangilinan J."/>
            <person name="Reynolds N."/>
            <person name="Sandor L."/>
            <person name="Smith M.W."/>
            <person name="Tsang A."/>
            <person name="Grigoriev I.V."/>
            <person name="Stajich J.E."/>
            <person name="Spatafora J.W."/>
        </authorList>
    </citation>
    <scope>NUCLEOTIDE SEQUENCE</scope>
    <source>
        <strain evidence="1">RSA 2281</strain>
    </source>
</reference>
<protein>
    <submittedName>
        <fullName evidence="1">Uncharacterized protein</fullName>
    </submittedName>
</protein>
<gene>
    <name evidence="1" type="ORF">BDA99DRAFT_544455</name>
</gene>
<reference evidence="1" key="1">
    <citation type="journal article" date="2022" name="IScience">
        <title>Evolution of zygomycete secretomes and the origins of terrestrial fungal ecologies.</title>
        <authorList>
            <person name="Chang Y."/>
            <person name="Wang Y."/>
            <person name="Mondo S."/>
            <person name="Ahrendt S."/>
            <person name="Andreopoulos W."/>
            <person name="Barry K."/>
            <person name="Beard J."/>
            <person name="Benny G.L."/>
            <person name="Blankenship S."/>
            <person name="Bonito G."/>
            <person name="Cuomo C."/>
            <person name="Desiro A."/>
            <person name="Gervers K.A."/>
            <person name="Hundley H."/>
            <person name="Kuo A."/>
            <person name="LaButti K."/>
            <person name="Lang B.F."/>
            <person name="Lipzen A."/>
            <person name="O'Donnell K."/>
            <person name="Pangilinan J."/>
            <person name="Reynolds N."/>
            <person name="Sandor L."/>
            <person name="Smith M.E."/>
            <person name="Tsang A."/>
            <person name="Grigoriev I.V."/>
            <person name="Stajich J.E."/>
            <person name="Spatafora J.W."/>
        </authorList>
    </citation>
    <scope>NUCLEOTIDE SEQUENCE</scope>
    <source>
        <strain evidence="1">RSA 2281</strain>
    </source>
</reference>
<accession>A0AAD5P8B9</accession>
<dbReference type="AlphaFoldDB" id="A0AAD5P8B9"/>
<proteinExistence type="predicted"/>
<comment type="caution">
    <text evidence="1">The sequence shown here is derived from an EMBL/GenBank/DDBJ whole genome shotgun (WGS) entry which is preliminary data.</text>
</comment>
<evidence type="ECO:0000313" key="2">
    <source>
        <dbReference type="Proteomes" id="UP001209540"/>
    </source>
</evidence>